<dbReference type="Proteomes" id="UP000317429">
    <property type="component" value="Chromosome"/>
</dbReference>
<feature type="signal peptide" evidence="2">
    <location>
        <begin position="1"/>
        <end position="21"/>
    </location>
</feature>
<evidence type="ECO:0000313" key="3">
    <source>
        <dbReference type="EMBL" id="QDU88683.1"/>
    </source>
</evidence>
<dbReference type="PROSITE" id="PS51257">
    <property type="entry name" value="PROKAR_LIPOPROTEIN"/>
    <property type="match status" value="1"/>
</dbReference>
<keyword evidence="2" id="KW-0732">Signal</keyword>
<dbReference type="AlphaFoldDB" id="A0A518DB63"/>
<evidence type="ECO:0000313" key="4">
    <source>
        <dbReference type="Proteomes" id="UP000317429"/>
    </source>
</evidence>
<sequence length="137" mass="14389" precursor="true">MRCLIAIVFAVVAGSTAACNAQCGGGGYGYGYGIGALYQSLEYNVPYFAAHPPVYYSQPVPRTYGYSPFAYPPNVMTPEVVEPITALEIANPFVPSSVEQPAEPSDQTVEHAPAQPEPLVISNPFATAGSTVVSSGR</sequence>
<organism evidence="3 4">
    <name type="scientific">Pirellulimonas nuda</name>
    <dbReference type="NCBI Taxonomy" id="2528009"/>
    <lineage>
        <taxon>Bacteria</taxon>
        <taxon>Pseudomonadati</taxon>
        <taxon>Planctomycetota</taxon>
        <taxon>Planctomycetia</taxon>
        <taxon>Pirellulales</taxon>
        <taxon>Lacipirellulaceae</taxon>
        <taxon>Pirellulimonas</taxon>
    </lineage>
</organism>
<evidence type="ECO:0000256" key="2">
    <source>
        <dbReference type="SAM" id="SignalP"/>
    </source>
</evidence>
<evidence type="ECO:0000256" key="1">
    <source>
        <dbReference type="SAM" id="MobiDB-lite"/>
    </source>
</evidence>
<dbReference type="EMBL" id="CP036291">
    <property type="protein sequence ID" value="QDU88683.1"/>
    <property type="molecule type" value="Genomic_DNA"/>
</dbReference>
<feature type="region of interest" description="Disordered" evidence="1">
    <location>
        <begin position="96"/>
        <end position="137"/>
    </location>
</feature>
<name>A0A518DB63_9BACT</name>
<reference evidence="3 4" key="1">
    <citation type="submission" date="2019-02" db="EMBL/GenBank/DDBJ databases">
        <title>Deep-cultivation of Planctomycetes and their phenomic and genomic characterization uncovers novel biology.</title>
        <authorList>
            <person name="Wiegand S."/>
            <person name="Jogler M."/>
            <person name="Boedeker C."/>
            <person name="Pinto D."/>
            <person name="Vollmers J."/>
            <person name="Rivas-Marin E."/>
            <person name="Kohn T."/>
            <person name="Peeters S.H."/>
            <person name="Heuer A."/>
            <person name="Rast P."/>
            <person name="Oberbeckmann S."/>
            <person name="Bunk B."/>
            <person name="Jeske O."/>
            <person name="Meyerdierks A."/>
            <person name="Storesund J.E."/>
            <person name="Kallscheuer N."/>
            <person name="Luecker S."/>
            <person name="Lage O.M."/>
            <person name="Pohl T."/>
            <person name="Merkel B.J."/>
            <person name="Hornburger P."/>
            <person name="Mueller R.-W."/>
            <person name="Bruemmer F."/>
            <person name="Labrenz M."/>
            <person name="Spormann A.M."/>
            <person name="Op den Camp H."/>
            <person name="Overmann J."/>
            <person name="Amann R."/>
            <person name="Jetten M.S.M."/>
            <person name="Mascher T."/>
            <person name="Medema M.H."/>
            <person name="Devos D.P."/>
            <person name="Kaster A.-K."/>
            <person name="Ovreas L."/>
            <person name="Rohde M."/>
            <person name="Galperin M.Y."/>
            <person name="Jogler C."/>
        </authorList>
    </citation>
    <scope>NUCLEOTIDE SEQUENCE [LARGE SCALE GENOMIC DNA]</scope>
    <source>
        <strain evidence="3 4">Pla175</strain>
    </source>
</reference>
<gene>
    <name evidence="3" type="ORF">Pla175_20640</name>
</gene>
<accession>A0A518DB63</accession>
<dbReference type="KEGG" id="pnd:Pla175_20640"/>
<feature type="chain" id="PRO_5022113457" evidence="2">
    <location>
        <begin position="22"/>
        <end position="137"/>
    </location>
</feature>
<feature type="compositionally biased region" description="Polar residues" evidence="1">
    <location>
        <begin position="124"/>
        <end position="137"/>
    </location>
</feature>
<proteinExistence type="predicted"/>
<dbReference type="OrthoDB" id="267431at2"/>
<keyword evidence="4" id="KW-1185">Reference proteome</keyword>
<dbReference type="RefSeq" id="WP_145283865.1">
    <property type="nucleotide sequence ID" value="NZ_CP036291.1"/>
</dbReference>
<protein>
    <submittedName>
        <fullName evidence="3">Uncharacterized protein</fullName>
    </submittedName>
</protein>